<dbReference type="GO" id="GO:0000978">
    <property type="term" value="F:RNA polymerase II cis-regulatory region sequence-specific DNA binding"/>
    <property type="evidence" value="ECO:0007669"/>
    <property type="project" value="TreeGrafter"/>
</dbReference>
<name>A0A1B0DIL2_PHLPP</name>
<dbReference type="Pfam" id="PF00439">
    <property type="entry name" value="Bromodomain"/>
    <property type="match status" value="1"/>
</dbReference>
<sequence>MDNPDLVKVEERIDTKWYTTLSQFIADMTKIFDNCRYYNPKESPFYKCAESLEAFFVQKIKYFRENLVDK</sequence>
<keyword evidence="1" id="KW-0103">Bromodomain</keyword>
<dbReference type="GO" id="GO:0006357">
    <property type="term" value="P:regulation of transcription by RNA polymerase II"/>
    <property type="evidence" value="ECO:0007669"/>
    <property type="project" value="InterPro"/>
</dbReference>
<dbReference type="PANTHER" id="PTHR45975:SF2">
    <property type="entry name" value="NUCLEOSOME-REMODELING FACTOR SUBUNIT BPTF"/>
    <property type="match status" value="1"/>
</dbReference>
<reference evidence="2" key="1">
    <citation type="submission" date="2022-08" db="UniProtKB">
        <authorList>
            <consortium name="EnsemblMetazoa"/>
        </authorList>
    </citation>
    <scope>IDENTIFICATION</scope>
    <source>
        <strain evidence="2">Israel</strain>
    </source>
</reference>
<dbReference type="PANTHER" id="PTHR45975">
    <property type="entry name" value="NUCLEOSOME-REMODELING FACTOR SUBUNIT BPTF"/>
    <property type="match status" value="1"/>
</dbReference>
<evidence type="ECO:0000313" key="2">
    <source>
        <dbReference type="EnsemblMetazoa" id="PPAI007997-PA"/>
    </source>
</evidence>
<evidence type="ECO:0000313" key="3">
    <source>
        <dbReference type="Proteomes" id="UP000092462"/>
    </source>
</evidence>
<dbReference type="SUPFAM" id="SSF47370">
    <property type="entry name" value="Bromodomain"/>
    <property type="match status" value="1"/>
</dbReference>
<dbReference type="PRINTS" id="PR00503">
    <property type="entry name" value="BROMODOMAIN"/>
</dbReference>
<dbReference type="InterPro" id="IPR001487">
    <property type="entry name" value="Bromodomain"/>
</dbReference>
<protein>
    <submittedName>
        <fullName evidence="2">Uncharacterized protein</fullName>
    </submittedName>
</protein>
<organism evidence="2 3">
    <name type="scientific">Phlebotomus papatasi</name>
    <name type="common">Sandfly</name>
    <dbReference type="NCBI Taxonomy" id="29031"/>
    <lineage>
        <taxon>Eukaryota</taxon>
        <taxon>Metazoa</taxon>
        <taxon>Ecdysozoa</taxon>
        <taxon>Arthropoda</taxon>
        <taxon>Hexapoda</taxon>
        <taxon>Insecta</taxon>
        <taxon>Pterygota</taxon>
        <taxon>Neoptera</taxon>
        <taxon>Endopterygota</taxon>
        <taxon>Diptera</taxon>
        <taxon>Nematocera</taxon>
        <taxon>Psychodoidea</taxon>
        <taxon>Psychodidae</taxon>
        <taxon>Phlebotomus</taxon>
        <taxon>Phlebotomus</taxon>
    </lineage>
</organism>
<dbReference type="Gene3D" id="1.20.920.10">
    <property type="entry name" value="Bromodomain-like"/>
    <property type="match status" value="1"/>
</dbReference>
<accession>A0A1B0DIL2</accession>
<dbReference type="InterPro" id="IPR038028">
    <property type="entry name" value="BPTF"/>
</dbReference>
<dbReference type="GO" id="GO:0016589">
    <property type="term" value="C:NURF complex"/>
    <property type="evidence" value="ECO:0007669"/>
    <property type="project" value="InterPro"/>
</dbReference>
<keyword evidence="3" id="KW-1185">Reference proteome</keyword>
<dbReference type="Proteomes" id="UP000092462">
    <property type="component" value="Unassembled WGS sequence"/>
</dbReference>
<dbReference type="PROSITE" id="PS50014">
    <property type="entry name" value="BROMODOMAIN_2"/>
    <property type="match status" value="1"/>
</dbReference>
<dbReference type="AlphaFoldDB" id="A0A1B0DIL2"/>
<proteinExistence type="predicted"/>
<dbReference type="EnsemblMetazoa" id="PPAI007997-RA">
    <property type="protein sequence ID" value="PPAI007997-PA"/>
    <property type="gene ID" value="PPAI007997"/>
</dbReference>
<dbReference type="VEuPathDB" id="VectorBase:PPAI007997"/>
<dbReference type="VEuPathDB" id="VectorBase:PPAPM1_005747"/>
<dbReference type="InterPro" id="IPR036427">
    <property type="entry name" value="Bromodomain-like_sf"/>
</dbReference>
<evidence type="ECO:0000256" key="1">
    <source>
        <dbReference type="ARBA" id="ARBA00023117"/>
    </source>
</evidence>
<dbReference type="EMBL" id="AJVK01062740">
    <property type="status" value="NOT_ANNOTATED_CDS"/>
    <property type="molecule type" value="Genomic_DNA"/>
</dbReference>